<dbReference type="EnsemblPlants" id="AET5Gv20525300.1">
    <property type="protein sequence ID" value="AET5Gv20525300.1"/>
    <property type="gene ID" value="AET5Gv20525300"/>
</dbReference>
<evidence type="ECO:0000313" key="2">
    <source>
        <dbReference type="EnsemblPlants" id="AET5Gv20525300.1"/>
    </source>
</evidence>
<reference evidence="3" key="2">
    <citation type="journal article" date="2017" name="Nat. Plants">
        <title>The Aegilops tauschii genome reveals multiple impacts of transposons.</title>
        <authorList>
            <person name="Zhao G."/>
            <person name="Zou C."/>
            <person name="Li K."/>
            <person name="Wang K."/>
            <person name="Li T."/>
            <person name="Gao L."/>
            <person name="Zhang X."/>
            <person name="Wang H."/>
            <person name="Yang Z."/>
            <person name="Liu X."/>
            <person name="Jiang W."/>
            <person name="Mao L."/>
            <person name="Kong X."/>
            <person name="Jiao Y."/>
            <person name="Jia J."/>
        </authorList>
    </citation>
    <scope>NUCLEOTIDE SEQUENCE [LARGE SCALE GENOMIC DNA]</scope>
    <source>
        <strain evidence="3">cv. AL8/78</strain>
    </source>
</reference>
<name>A0A453KV92_AEGTS</name>
<feature type="region of interest" description="Disordered" evidence="1">
    <location>
        <begin position="86"/>
        <end position="127"/>
    </location>
</feature>
<keyword evidence="3" id="KW-1185">Reference proteome</keyword>
<reference evidence="2" key="3">
    <citation type="journal article" date="2017" name="Nature">
        <title>Genome sequence of the progenitor of the wheat D genome Aegilops tauschii.</title>
        <authorList>
            <person name="Luo M.C."/>
            <person name="Gu Y.Q."/>
            <person name="Puiu D."/>
            <person name="Wang H."/>
            <person name="Twardziok S.O."/>
            <person name="Deal K.R."/>
            <person name="Huo N."/>
            <person name="Zhu T."/>
            <person name="Wang L."/>
            <person name="Wang Y."/>
            <person name="McGuire P.E."/>
            <person name="Liu S."/>
            <person name="Long H."/>
            <person name="Ramasamy R.K."/>
            <person name="Rodriguez J.C."/>
            <person name="Van S.L."/>
            <person name="Yuan L."/>
            <person name="Wang Z."/>
            <person name="Xia Z."/>
            <person name="Xiao L."/>
            <person name="Anderson O.D."/>
            <person name="Ouyang S."/>
            <person name="Liang Y."/>
            <person name="Zimin A.V."/>
            <person name="Pertea G."/>
            <person name="Qi P."/>
            <person name="Bennetzen J.L."/>
            <person name="Dai X."/>
            <person name="Dawson M.W."/>
            <person name="Muller H.G."/>
            <person name="Kugler K."/>
            <person name="Rivarola-Duarte L."/>
            <person name="Spannagl M."/>
            <person name="Mayer K.F.X."/>
            <person name="Lu F.H."/>
            <person name="Bevan M.W."/>
            <person name="Leroy P."/>
            <person name="Li P."/>
            <person name="You F.M."/>
            <person name="Sun Q."/>
            <person name="Liu Z."/>
            <person name="Lyons E."/>
            <person name="Wicker T."/>
            <person name="Salzberg S.L."/>
            <person name="Devos K.M."/>
            <person name="Dvorak J."/>
        </authorList>
    </citation>
    <scope>NUCLEOTIDE SEQUENCE [LARGE SCALE GENOMIC DNA]</scope>
    <source>
        <strain evidence="2">cv. AL8/78</strain>
    </source>
</reference>
<dbReference type="AlphaFoldDB" id="A0A453KV92"/>
<protein>
    <submittedName>
        <fullName evidence="2">Uncharacterized protein</fullName>
    </submittedName>
</protein>
<organism evidence="2 3">
    <name type="scientific">Aegilops tauschii subsp. strangulata</name>
    <name type="common">Goatgrass</name>
    <dbReference type="NCBI Taxonomy" id="200361"/>
    <lineage>
        <taxon>Eukaryota</taxon>
        <taxon>Viridiplantae</taxon>
        <taxon>Streptophyta</taxon>
        <taxon>Embryophyta</taxon>
        <taxon>Tracheophyta</taxon>
        <taxon>Spermatophyta</taxon>
        <taxon>Magnoliopsida</taxon>
        <taxon>Liliopsida</taxon>
        <taxon>Poales</taxon>
        <taxon>Poaceae</taxon>
        <taxon>BOP clade</taxon>
        <taxon>Pooideae</taxon>
        <taxon>Triticodae</taxon>
        <taxon>Triticeae</taxon>
        <taxon>Triticinae</taxon>
        <taxon>Aegilops</taxon>
    </lineage>
</organism>
<reference evidence="2" key="4">
    <citation type="submission" date="2019-03" db="UniProtKB">
        <authorList>
            <consortium name="EnsemblPlants"/>
        </authorList>
    </citation>
    <scope>IDENTIFICATION</scope>
</reference>
<accession>A0A453KV92</accession>
<dbReference type="Gramene" id="AET5Gv20525300.1">
    <property type="protein sequence ID" value="AET5Gv20525300.1"/>
    <property type="gene ID" value="AET5Gv20525300"/>
</dbReference>
<feature type="compositionally biased region" description="Polar residues" evidence="1">
    <location>
        <begin position="60"/>
        <end position="69"/>
    </location>
</feature>
<feature type="region of interest" description="Disordered" evidence="1">
    <location>
        <begin position="1"/>
        <end position="69"/>
    </location>
</feature>
<feature type="compositionally biased region" description="Basic and acidic residues" evidence="1">
    <location>
        <begin position="35"/>
        <end position="45"/>
    </location>
</feature>
<proteinExistence type="predicted"/>
<reference evidence="2" key="5">
    <citation type="journal article" date="2021" name="G3 (Bethesda)">
        <title>Aegilops tauschii genome assembly Aet v5.0 features greater sequence contiguity and improved annotation.</title>
        <authorList>
            <person name="Wang L."/>
            <person name="Zhu T."/>
            <person name="Rodriguez J.C."/>
            <person name="Deal K.R."/>
            <person name="Dubcovsky J."/>
            <person name="McGuire P.E."/>
            <person name="Lux T."/>
            <person name="Spannagl M."/>
            <person name="Mayer K.F.X."/>
            <person name="Baldrich P."/>
            <person name="Meyers B.C."/>
            <person name="Huo N."/>
            <person name="Gu Y.Q."/>
            <person name="Zhou H."/>
            <person name="Devos K.M."/>
            <person name="Bennetzen J.L."/>
            <person name="Unver T."/>
            <person name="Budak H."/>
            <person name="Gulick P.J."/>
            <person name="Galiba G."/>
            <person name="Kalapos B."/>
            <person name="Nelson D.R."/>
            <person name="Li P."/>
            <person name="You F.M."/>
            <person name="Luo M.C."/>
            <person name="Dvorak J."/>
        </authorList>
    </citation>
    <scope>NUCLEOTIDE SEQUENCE [LARGE SCALE GENOMIC DNA]</scope>
    <source>
        <strain evidence="2">cv. AL8/78</strain>
    </source>
</reference>
<evidence type="ECO:0000313" key="3">
    <source>
        <dbReference type="Proteomes" id="UP000015105"/>
    </source>
</evidence>
<dbReference type="Proteomes" id="UP000015105">
    <property type="component" value="Chromosome 5D"/>
</dbReference>
<sequence>QKQRAAHVSPARPLSRSIVRDGHWAKRIKRVLSSPRHEQPRKHEPNVQQPIEESHRTLHHASSTDSTPIRWRSNTYDCLYPTKTKTRTKTKTKGSSIHPIGAAGNTKERQKFPNPIPEIPSNSNLIF</sequence>
<reference evidence="3" key="1">
    <citation type="journal article" date="2014" name="Science">
        <title>Ancient hybridizations among the ancestral genomes of bread wheat.</title>
        <authorList>
            <consortium name="International Wheat Genome Sequencing Consortium,"/>
            <person name="Marcussen T."/>
            <person name="Sandve S.R."/>
            <person name="Heier L."/>
            <person name="Spannagl M."/>
            <person name="Pfeifer M."/>
            <person name="Jakobsen K.S."/>
            <person name="Wulff B.B."/>
            <person name="Steuernagel B."/>
            <person name="Mayer K.F."/>
            <person name="Olsen O.A."/>
        </authorList>
    </citation>
    <scope>NUCLEOTIDE SEQUENCE [LARGE SCALE GENOMIC DNA]</scope>
    <source>
        <strain evidence="3">cv. AL8/78</strain>
    </source>
</reference>
<evidence type="ECO:0000256" key="1">
    <source>
        <dbReference type="SAM" id="MobiDB-lite"/>
    </source>
</evidence>